<dbReference type="CDD" id="cd18785">
    <property type="entry name" value="SF2_C"/>
    <property type="match status" value="1"/>
</dbReference>
<dbReference type="SMART" id="SM00487">
    <property type="entry name" value="DEXDc"/>
    <property type="match status" value="1"/>
</dbReference>
<dbReference type="Pfam" id="PF00271">
    <property type="entry name" value="Helicase_C"/>
    <property type="match status" value="1"/>
</dbReference>
<keyword evidence="4" id="KW-1185">Reference proteome</keyword>
<dbReference type="EMBL" id="FNAI01000001">
    <property type="protein sequence ID" value="SDD43747.1"/>
    <property type="molecule type" value="Genomic_DNA"/>
</dbReference>
<dbReference type="RefSeq" id="WP_240315141.1">
    <property type="nucleotide sequence ID" value="NZ_FNAI01000001.1"/>
</dbReference>
<dbReference type="PROSITE" id="PS51194">
    <property type="entry name" value="HELICASE_CTER"/>
    <property type="match status" value="1"/>
</dbReference>
<dbReference type="Proteomes" id="UP000199072">
    <property type="component" value="Unassembled WGS sequence"/>
</dbReference>
<dbReference type="InterPro" id="IPR050742">
    <property type="entry name" value="Helicase_Restrict-Modif_Enz"/>
</dbReference>
<evidence type="ECO:0000313" key="3">
    <source>
        <dbReference type="EMBL" id="SDD43747.1"/>
    </source>
</evidence>
<dbReference type="PROSITE" id="PS51192">
    <property type="entry name" value="HELICASE_ATP_BIND_1"/>
    <property type="match status" value="1"/>
</dbReference>
<protein>
    <recommendedName>
        <fullName evidence="5">Superfamily II DNA or RNA helicase</fullName>
    </recommendedName>
</protein>
<dbReference type="Pfam" id="PF22548">
    <property type="entry name" value="AEP-TOTE"/>
    <property type="match status" value="1"/>
</dbReference>
<dbReference type="Gene3D" id="3.40.50.300">
    <property type="entry name" value="P-loop containing nucleotide triphosphate hydrolases"/>
    <property type="match status" value="2"/>
</dbReference>
<feature type="domain" description="Helicase ATP-binding" evidence="1">
    <location>
        <begin position="369"/>
        <end position="522"/>
    </location>
</feature>
<dbReference type="PANTHER" id="PTHR47396:SF1">
    <property type="entry name" value="ATP-DEPENDENT HELICASE IRC3-RELATED"/>
    <property type="match status" value="1"/>
</dbReference>
<dbReference type="GO" id="GO:0003677">
    <property type="term" value="F:DNA binding"/>
    <property type="evidence" value="ECO:0007669"/>
    <property type="project" value="InterPro"/>
</dbReference>
<organism evidence="3 4">
    <name type="scientific">Mucilaginibacter pineti</name>
    <dbReference type="NCBI Taxonomy" id="1391627"/>
    <lineage>
        <taxon>Bacteria</taxon>
        <taxon>Pseudomonadati</taxon>
        <taxon>Bacteroidota</taxon>
        <taxon>Sphingobacteriia</taxon>
        <taxon>Sphingobacteriales</taxon>
        <taxon>Sphingobacteriaceae</taxon>
        <taxon>Mucilaginibacter</taxon>
    </lineage>
</organism>
<evidence type="ECO:0000259" key="2">
    <source>
        <dbReference type="PROSITE" id="PS51194"/>
    </source>
</evidence>
<sequence length="994" mass="115138">MKDNRLNLYRALFKGREDVFALRWEKGGKSSYMPAYSFDPHRYRQHQMKGGTFQTFAEKTYQPLTDDHLIKHLKGEQVVGLYPLLQDNTSWLIAADFDEANWIEECRAFIKICDKYDIPAHLERSRSGKGGHVWIFFEEPYEAFRSRKIMMALLQKAGLISVFDKNSSFDRLFPNQDYHSKKGLGNLIALPLNKTSLSNGNSCFIDPETLEPFGDQWMFLKTINRITINQLNYIYKEQTDPDELSTGLFQKEQYVAGKLAIVLNNEIHISRIGLPASVVGFLKEELNFPNNEYQVKKNINKNTFGVKRYFKLLNETPDSISIPRGFIGRLLRFCKEQQIEYVLEDQRKKTDLISFKGTISLREYQLPAQHAATKKDFGIIVAPPGSGKTVLSLAIIKDKQQPALILVHRKQLADQWIERIESFLGIPKKDIGRIGQGKNKPGKHITVAMIQSMEKALATSENAALMNAFGTIIIDECHHVPAETYQRVIGKLNSYYMYGLTATPFRKYNDGKLIFIHLGEIIHEVKAPEVQNQNGTQIIIRDTDLFVPFNTKTDKFETLFKILIHDSARNQLILSDVISQLNAGRKAVIITERKEHITSLQQYLKQNYDTIALSGEDSDLSKKSKWAAINKGDFQVLITTGQYFGEGTDIQNIECLFLVYPFAFEGKLIQYIGRVQRSEVSPIIYDYRDHKISYLERLFQKRNLYYKKLDQHNLTSPIDESEIVSGQINEKIDVPIEQLEFRFGSIAFKHIIADFNGKEVEFEIENLNVRPEFTVLKPYFIRFLKGTTVLVNIRATLQHNRLVFKSAFSNDLDKINREVIESVKFRFLNKEIIKGIPAGEENLLDAGQVQGGSEQLIYTNEDDLFDNILALKQYKHHRHLRYLSQKHERTILKLRFVLEPFSFVFLLSGNNQYHLIWETLDTEEATYIWHIDKSIYELERSIKQIDGLLGQIRTKGRQQYLETNPEHFSRIVHDYTDDQKGLIIWKDLLEEKLF</sequence>
<dbReference type="InterPro" id="IPR001650">
    <property type="entry name" value="Helicase_C-like"/>
</dbReference>
<dbReference type="InterPro" id="IPR027417">
    <property type="entry name" value="P-loop_NTPase"/>
</dbReference>
<dbReference type="Pfam" id="PF04851">
    <property type="entry name" value="ResIII"/>
    <property type="match status" value="1"/>
</dbReference>
<evidence type="ECO:0008006" key="5">
    <source>
        <dbReference type="Google" id="ProtNLM"/>
    </source>
</evidence>
<dbReference type="SUPFAM" id="SSF52540">
    <property type="entry name" value="P-loop containing nucleoside triphosphate hydrolases"/>
    <property type="match status" value="2"/>
</dbReference>
<dbReference type="STRING" id="1391627.SAMN05216464_101731"/>
<dbReference type="InterPro" id="IPR006935">
    <property type="entry name" value="Helicase/UvrB_N"/>
</dbReference>
<dbReference type="CDD" id="cd17926">
    <property type="entry name" value="DEXHc_RE"/>
    <property type="match status" value="1"/>
</dbReference>
<dbReference type="GO" id="GO:0016787">
    <property type="term" value="F:hydrolase activity"/>
    <property type="evidence" value="ECO:0007669"/>
    <property type="project" value="InterPro"/>
</dbReference>
<evidence type="ECO:0000313" key="4">
    <source>
        <dbReference type="Proteomes" id="UP000199072"/>
    </source>
</evidence>
<dbReference type="PANTHER" id="PTHR47396">
    <property type="entry name" value="TYPE I RESTRICTION ENZYME ECOKI R PROTEIN"/>
    <property type="match status" value="1"/>
</dbReference>
<accession>A0A1G6UT44</accession>
<reference evidence="3 4" key="1">
    <citation type="submission" date="2016-10" db="EMBL/GenBank/DDBJ databases">
        <authorList>
            <person name="de Groot N.N."/>
        </authorList>
    </citation>
    <scope>NUCLEOTIDE SEQUENCE [LARGE SCALE GENOMIC DNA]</scope>
    <source>
        <strain evidence="3 4">47C3B</strain>
    </source>
</reference>
<dbReference type="GO" id="GO:0005829">
    <property type="term" value="C:cytosol"/>
    <property type="evidence" value="ECO:0007669"/>
    <property type="project" value="TreeGrafter"/>
</dbReference>
<proteinExistence type="predicted"/>
<name>A0A1G6UT44_9SPHI</name>
<dbReference type="InterPro" id="IPR014001">
    <property type="entry name" value="Helicase_ATP-bd"/>
</dbReference>
<evidence type="ECO:0000259" key="1">
    <source>
        <dbReference type="PROSITE" id="PS51192"/>
    </source>
</evidence>
<dbReference type="GO" id="GO:0005524">
    <property type="term" value="F:ATP binding"/>
    <property type="evidence" value="ECO:0007669"/>
    <property type="project" value="InterPro"/>
</dbReference>
<feature type="domain" description="Helicase C-terminal" evidence="2">
    <location>
        <begin position="573"/>
        <end position="715"/>
    </location>
</feature>
<gene>
    <name evidence="3" type="ORF">SAMN05216464_101731</name>
</gene>
<dbReference type="InterPro" id="IPR054347">
    <property type="entry name" value="TOTE_primase"/>
</dbReference>
<dbReference type="AlphaFoldDB" id="A0A1G6UT44"/>